<evidence type="ECO:0000313" key="12">
    <source>
        <dbReference type="EMBL" id="MBC5733532.1"/>
    </source>
</evidence>
<reference evidence="12" key="1">
    <citation type="submission" date="2020-08" db="EMBL/GenBank/DDBJ databases">
        <title>Genome public.</title>
        <authorList>
            <person name="Liu C."/>
            <person name="Sun Q."/>
        </authorList>
    </citation>
    <scope>NUCLEOTIDE SEQUENCE</scope>
    <source>
        <strain evidence="12">NSJ-51</strain>
    </source>
</reference>
<evidence type="ECO:0000256" key="10">
    <source>
        <dbReference type="ARBA" id="ARBA00042072"/>
    </source>
</evidence>
<dbReference type="GO" id="GO:0016301">
    <property type="term" value="F:kinase activity"/>
    <property type="evidence" value="ECO:0007669"/>
    <property type="project" value="UniProtKB-KW"/>
</dbReference>
<dbReference type="GO" id="GO:0005737">
    <property type="term" value="C:cytoplasm"/>
    <property type="evidence" value="ECO:0007669"/>
    <property type="project" value="UniProtKB-SubCell"/>
</dbReference>
<feature type="domain" description="PTS EIIA type-2" evidence="11">
    <location>
        <begin position="8"/>
        <end position="150"/>
    </location>
</feature>
<evidence type="ECO:0000256" key="7">
    <source>
        <dbReference type="ARBA" id="ARBA00022777"/>
    </source>
</evidence>
<keyword evidence="2" id="KW-0813">Transport</keyword>
<evidence type="ECO:0000256" key="5">
    <source>
        <dbReference type="ARBA" id="ARBA00022679"/>
    </source>
</evidence>
<comment type="caution">
    <text evidence="12">The sequence shown here is derived from an EMBL/GenBank/DDBJ whole genome shotgun (WGS) entry which is preliminary data.</text>
</comment>
<evidence type="ECO:0000256" key="4">
    <source>
        <dbReference type="ARBA" id="ARBA00022553"/>
    </source>
</evidence>
<dbReference type="InterPro" id="IPR016152">
    <property type="entry name" value="PTrfase/Anion_transptr"/>
</dbReference>
<evidence type="ECO:0000259" key="11">
    <source>
        <dbReference type="PROSITE" id="PS51094"/>
    </source>
</evidence>
<evidence type="ECO:0000313" key="13">
    <source>
        <dbReference type="Proteomes" id="UP000661435"/>
    </source>
</evidence>
<keyword evidence="7" id="KW-0418">Kinase</keyword>
<evidence type="ECO:0000256" key="9">
    <source>
        <dbReference type="ARBA" id="ARBA00041175"/>
    </source>
</evidence>
<dbReference type="PROSITE" id="PS51094">
    <property type="entry name" value="PTS_EIIA_TYPE_2"/>
    <property type="match status" value="1"/>
</dbReference>
<dbReference type="SUPFAM" id="SSF55804">
    <property type="entry name" value="Phoshotransferase/anion transport protein"/>
    <property type="match status" value="1"/>
</dbReference>
<dbReference type="RefSeq" id="WP_186907425.1">
    <property type="nucleotide sequence ID" value="NZ_JACOPP010000007.1"/>
</dbReference>
<dbReference type="CDD" id="cd00211">
    <property type="entry name" value="PTS_IIA_fru"/>
    <property type="match status" value="1"/>
</dbReference>
<dbReference type="AlphaFoldDB" id="A0A8J6M5A4"/>
<keyword evidence="6" id="KW-0598">Phosphotransferase system</keyword>
<dbReference type="PANTHER" id="PTHR36203:SF1">
    <property type="entry name" value="ASCORBATE-SPECIFIC PTS SYSTEM EIIA COMPONENT"/>
    <property type="match status" value="1"/>
</dbReference>
<protein>
    <recommendedName>
        <fullName evidence="9">Ascorbate-specific PTS system EIIA component</fullName>
    </recommendedName>
    <alternativeName>
        <fullName evidence="10">Ascorbate-specific phosphotransferase enzyme IIA component</fullName>
    </alternativeName>
</protein>
<organism evidence="12 13">
    <name type="scientific">Lawsonibacter hominis</name>
    <dbReference type="NCBI Taxonomy" id="2763053"/>
    <lineage>
        <taxon>Bacteria</taxon>
        <taxon>Bacillati</taxon>
        <taxon>Bacillota</taxon>
        <taxon>Clostridia</taxon>
        <taxon>Eubacteriales</taxon>
        <taxon>Oscillospiraceae</taxon>
        <taxon>Lawsonibacter</taxon>
    </lineage>
</organism>
<evidence type="ECO:0000256" key="8">
    <source>
        <dbReference type="ARBA" id="ARBA00037387"/>
    </source>
</evidence>
<sequence length="150" mass="16821">MKLDYLKGLYQKGLFEVHECFTTWEQAVRASVQPLVRAGMAEPAYADSIIDNVEENGPYIFLAPHICMPHSKAVELVHKPGICFVKVNQPVWYDKNDPDMGAELFFTIAACELNAHLDAVMELADIFDDEETITALLNAKSSQDFEKLLG</sequence>
<dbReference type="InterPro" id="IPR051351">
    <property type="entry name" value="Ascorbate-PTS_EIIA_comp"/>
</dbReference>
<comment type="subcellular location">
    <subcellularLocation>
        <location evidence="1">Cytoplasm</location>
    </subcellularLocation>
</comment>
<dbReference type="PANTHER" id="PTHR36203">
    <property type="entry name" value="ASCORBATE-SPECIFIC PTS SYSTEM EIIA COMPONENT"/>
    <property type="match status" value="1"/>
</dbReference>
<gene>
    <name evidence="12" type="ORF">H8S57_07300</name>
</gene>
<dbReference type="Pfam" id="PF00359">
    <property type="entry name" value="PTS_EIIA_2"/>
    <property type="match status" value="1"/>
</dbReference>
<accession>A0A8J6M5A4</accession>
<keyword evidence="12" id="KW-0762">Sugar transport</keyword>
<dbReference type="InterPro" id="IPR002178">
    <property type="entry name" value="PTS_EIIA_type-2_dom"/>
</dbReference>
<keyword evidence="4" id="KW-0597">Phosphoprotein</keyword>
<keyword evidence="13" id="KW-1185">Reference proteome</keyword>
<evidence type="ECO:0000256" key="2">
    <source>
        <dbReference type="ARBA" id="ARBA00022448"/>
    </source>
</evidence>
<evidence type="ECO:0000256" key="3">
    <source>
        <dbReference type="ARBA" id="ARBA00022490"/>
    </source>
</evidence>
<dbReference type="GO" id="GO:0009401">
    <property type="term" value="P:phosphoenolpyruvate-dependent sugar phosphotransferase system"/>
    <property type="evidence" value="ECO:0007669"/>
    <property type="project" value="UniProtKB-KW"/>
</dbReference>
<evidence type="ECO:0000256" key="1">
    <source>
        <dbReference type="ARBA" id="ARBA00004496"/>
    </source>
</evidence>
<evidence type="ECO:0000256" key="6">
    <source>
        <dbReference type="ARBA" id="ARBA00022683"/>
    </source>
</evidence>
<name>A0A8J6M5A4_9FIRM</name>
<dbReference type="Gene3D" id="3.40.930.10">
    <property type="entry name" value="Mannitol-specific EII, Chain A"/>
    <property type="match status" value="1"/>
</dbReference>
<proteinExistence type="predicted"/>
<comment type="function">
    <text evidence="8">The phosphoenolpyruvate-dependent sugar phosphotransferase system (sugar PTS), a major carbohydrate active transport system, catalyzes the phosphorylation of incoming sugar substrates concomitantly with their translocation across the cell membrane. The enzyme II UlaABC PTS system is involved in ascorbate transport.</text>
</comment>
<dbReference type="EMBL" id="JACOPP010000007">
    <property type="protein sequence ID" value="MBC5733532.1"/>
    <property type="molecule type" value="Genomic_DNA"/>
</dbReference>
<keyword evidence="5" id="KW-0808">Transferase</keyword>
<keyword evidence="3" id="KW-0963">Cytoplasm</keyword>
<dbReference type="Proteomes" id="UP000661435">
    <property type="component" value="Unassembled WGS sequence"/>
</dbReference>